<evidence type="ECO:0000256" key="1">
    <source>
        <dbReference type="ARBA" id="ARBA00004167"/>
    </source>
</evidence>
<feature type="compositionally biased region" description="Low complexity" evidence="10">
    <location>
        <begin position="105"/>
        <end position="114"/>
    </location>
</feature>
<evidence type="ECO:0000256" key="10">
    <source>
        <dbReference type="SAM" id="MobiDB-lite"/>
    </source>
</evidence>
<comment type="caution">
    <text evidence="11">The sequence shown here is derived from an EMBL/GenBank/DDBJ whole genome shotgun (WGS) entry which is preliminary data.</text>
</comment>
<reference evidence="11" key="1">
    <citation type="submission" date="2021-03" db="EMBL/GenBank/DDBJ databases">
        <authorList>
            <person name="Sun Q."/>
        </authorList>
    </citation>
    <scope>NUCLEOTIDE SEQUENCE</scope>
    <source>
        <strain evidence="11">CCM 8862</strain>
    </source>
</reference>
<evidence type="ECO:0000256" key="7">
    <source>
        <dbReference type="ARBA" id="ARBA00023010"/>
    </source>
</evidence>
<name>A0A939E0U1_9CORY</name>
<protein>
    <recommendedName>
        <fullName evidence="9">Sec-independent protein translocase protein TatB</fullName>
    </recommendedName>
</protein>
<dbReference type="EMBL" id="JAFLEQ010000016">
    <property type="protein sequence ID" value="MBN9644874.1"/>
    <property type="molecule type" value="Genomic_DNA"/>
</dbReference>
<dbReference type="GO" id="GO:0008320">
    <property type="term" value="F:protein transmembrane transporter activity"/>
    <property type="evidence" value="ECO:0007669"/>
    <property type="project" value="UniProtKB-UniRule"/>
</dbReference>
<evidence type="ECO:0000256" key="2">
    <source>
        <dbReference type="ARBA" id="ARBA00022448"/>
    </source>
</evidence>
<dbReference type="InterPro" id="IPR018448">
    <property type="entry name" value="TatB"/>
</dbReference>
<evidence type="ECO:0000313" key="11">
    <source>
        <dbReference type="EMBL" id="MBN9644874.1"/>
    </source>
</evidence>
<keyword evidence="6 9" id="KW-1133">Transmembrane helix</keyword>
<comment type="similarity">
    <text evidence="9">Belongs to the TatB family.</text>
</comment>
<evidence type="ECO:0000256" key="8">
    <source>
        <dbReference type="ARBA" id="ARBA00023136"/>
    </source>
</evidence>
<dbReference type="Gene3D" id="1.20.5.3310">
    <property type="match status" value="1"/>
</dbReference>
<dbReference type="NCBIfam" id="TIGR01410">
    <property type="entry name" value="tatB"/>
    <property type="match status" value="1"/>
</dbReference>
<keyword evidence="7 9" id="KW-0811">Translocation</keyword>
<comment type="function">
    <text evidence="9">Part of the twin-arginine translocation (Tat) system that transports large folded proteins containing a characteristic twin-arginine motif in their signal peptide across membranes. Together with TatC, TatB is part of a receptor directly interacting with Tat signal peptides. TatB may form an oligomeric binding site that transiently accommodates folded Tat precursor proteins before their translocation.</text>
</comment>
<dbReference type="InterPro" id="IPR003369">
    <property type="entry name" value="TatA/B/E"/>
</dbReference>
<keyword evidence="12" id="KW-1185">Reference proteome</keyword>
<dbReference type="HAMAP" id="MF_00237">
    <property type="entry name" value="TatB"/>
    <property type="match status" value="1"/>
</dbReference>
<evidence type="ECO:0000256" key="6">
    <source>
        <dbReference type="ARBA" id="ARBA00022989"/>
    </source>
</evidence>
<keyword evidence="8 9" id="KW-0472">Membrane</keyword>
<accession>A0A939E0U1</accession>
<feature type="compositionally biased region" description="Polar residues" evidence="10">
    <location>
        <begin position="151"/>
        <end position="167"/>
    </location>
</feature>
<keyword evidence="4 9" id="KW-0812">Transmembrane</keyword>
<dbReference type="GO" id="GO:0033281">
    <property type="term" value="C:TAT protein transport complex"/>
    <property type="evidence" value="ECO:0007669"/>
    <property type="project" value="UniProtKB-UniRule"/>
</dbReference>
<gene>
    <name evidence="9 11" type="primary">tatB</name>
    <name evidence="11" type="ORF">JZY06_09665</name>
</gene>
<evidence type="ECO:0000256" key="4">
    <source>
        <dbReference type="ARBA" id="ARBA00022692"/>
    </source>
</evidence>
<feature type="compositionally biased region" description="Polar residues" evidence="10">
    <location>
        <begin position="179"/>
        <end position="188"/>
    </location>
</feature>
<dbReference type="AlphaFoldDB" id="A0A939E0U1"/>
<dbReference type="GO" id="GO:0043953">
    <property type="term" value="P:protein transport by the Tat complex"/>
    <property type="evidence" value="ECO:0007669"/>
    <property type="project" value="UniProtKB-UniRule"/>
</dbReference>
<keyword evidence="5 9" id="KW-0653">Protein transport</keyword>
<evidence type="ECO:0000256" key="3">
    <source>
        <dbReference type="ARBA" id="ARBA00022475"/>
    </source>
</evidence>
<sequence>MFSSIGWPEIFTCLVIGLIVIGPERLPRVVEDVRAAIIAARRAIDNVKQELNEEVGDEFRELAEPIGQIAQLRAMGPKAALTKTLLDGDTTFLDSFDPNKIMSSTTTAGQAQRARQQRQHPETSPETVRIPRPSSTGKPTPTAGSNAVPPSLQSTQQLAGHNNQHGPHNSGPHAAPASPDNNQATNSPGDWDDVI</sequence>
<comment type="subunit">
    <text evidence="9">The Tat system comprises two distinct complexes: a TatABC complex, containing multiple copies of TatA, TatB and TatC subunits, and a separate TatA complex, containing only TatA subunits. Substrates initially bind to the TatABC complex, which probably triggers association of the separate TatA complex to form the active translocon.</text>
</comment>
<dbReference type="RefSeq" id="WP_207279331.1">
    <property type="nucleotide sequence ID" value="NZ_JAFLEQ010000016.1"/>
</dbReference>
<keyword evidence="2 9" id="KW-0813">Transport</keyword>
<organism evidence="11 12">
    <name type="scientific">Corynebacterium mendelii</name>
    <dbReference type="NCBI Taxonomy" id="2765362"/>
    <lineage>
        <taxon>Bacteria</taxon>
        <taxon>Bacillati</taxon>
        <taxon>Actinomycetota</taxon>
        <taxon>Actinomycetes</taxon>
        <taxon>Mycobacteriales</taxon>
        <taxon>Corynebacteriaceae</taxon>
        <taxon>Corynebacterium</taxon>
    </lineage>
</organism>
<evidence type="ECO:0000256" key="5">
    <source>
        <dbReference type="ARBA" id="ARBA00022927"/>
    </source>
</evidence>
<dbReference type="PRINTS" id="PR01506">
    <property type="entry name" value="TATBPROTEIN"/>
</dbReference>
<feature type="compositionally biased region" description="Polar residues" evidence="10">
    <location>
        <begin position="133"/>
        <end position="145"/>
    </location>
</feature>
<evidence type="ECO:0000313" key="12">
    <source>
        <dbReference type="Proteomes" id="UP000664332"/>
    </source>
</evidence>
<evidence type="ECO:0000256" key="9">
    <source>
        <dbReference type="HAMAP-Rule" id="MF_00237"/>
    </source>
</evidence>
<dbReference type="Pfam" id="PF02416">
    <property type="entry name" value="TatA_B_E"/>
    <property type="match status" value="1"/>
</dbReference>
<feature type="region of interest" description="Disordered" evidence="10">
    <location>
        <begin position="95"/>
        <end position="195"/>
    </location>
</feature>
<proteinExistence type="inferred from homology"/>
<dbReference type="Proteomes" id="UP000664332">
    <property type="component" value="Unassembled WGS sequence"/>
</dbReference>
<keyword evidence="3 9" id="KW-1003">Cell membrane</keyword>
<comment type="subcellular location">
    <subcellularLocation>
        <location evidence="9">Cell membrane</location>
        <topology evidence="9">Single-pass membrane protein</topology>
    </subcellularLocation>
    <subcellularLocation>
        <location evidence="1">Membrane</location>
        <topology evidence="1">Single-pass membrane protein</topology>
    </subcellularLocation>
</comment>